<dbReference type="AlphaFoldDB" id="A0AAE3D9W7"/>
<dbReference type="InterPro" id="IPR052698">
    <property type="entry name" value="MoCofactor_Util/Proc"/>
</dbReference>
<name>A0AAE3D9W7_9FIRM</name>
<accession>A0AAE3D9W7</accession>
<evidence type="ECO:0000313" key="3">
    <source>
        <dbReference type="EMBL" id="MCC2125167.1"/>
    </source>
</evidence>
<evidence type="ECO:0000259" key="2">
    <source>
        <dbReference type="Pfam" id="PF13478"/>
    </source>
</evidence>
<dbReference type="PANTHER" id="PTHR30388:SF6">
    <property type="entry name" value="XANTHINE DEHYDROGENASE SUBUNIT A-RELATED"/>
    <property type="match status" value="1"/>
</dbReference>
<dbReference type="InterPro" id="IPR036291">
    <property type="entry name" value="NAD(P)-bd_dom_sf"/>
</dbReference>
<feature type="domain" description="XdhC- CoxI" evidence="1">
    <location>
        <begin position="250"/>
        <end position="302"/>
    </location>
</feature>
<feature type="domain" description="XdhC Rossmann" evidence="2">
    <location>
        <begin position="82"/>
        <end position="224"/>
    </location>
</feature>
<dbReference type="Pfam" id="PF13478">
    <property type="entry name" value="XdhC_C"/>
    <property type="match status" value="1"/>
</dbReference>
<dbReference type="EMBL" id="JAJEPS010000002">
    <property type="protein sequence ID" value="MCC2125167.1"/>
    <property type="molecule type" value="Genomic_DNA"/>
</dbReference>
<dbReference type="RefSeq" id="WP_308458643.1">
    <property type="nucleotide sequence ID" value="NZ_JAJEPS010000002.1"/>
</dbReference>
<protein>
    <submittedName>
        <fullName evidence="3">XdhC family protein</fullName>
    </submittedName>
</protein>
<dbReference type="Gene3D" id="3.40.50.720">
    <property type="entry name" value="NAD(P)-binding Rossmann-like Domain"/>
    <property type="match status" value="1"/>
</dbReference>
<keyword evidence="4" id="KW-1185">Reference proteome</keyword>
<reference evidence="3 4" key="1">
    <citation type="submission" date="2021-10" db="EMBL/GenBank/DDBJ databases">
        <title>Anaerobic single-cell dispensing facilitates the cultivation of human gut bacteria.</title>
        <authorList>
            <person name="Afrizal A."/>
        </authorList>
    </citation>
    <scope>NUCLEOTIDE SEQUENCE [LARGE SCALE GENOMIC DNA]</scope>
    <source>
        <strain evidence="3 4">CLA-AA-H276</strain>
    </source>
</reference>
<organism evidence="3 4">
    <name type="scientific">Hominiventricola filiformis</name>
    <dbReference type="NCBI Taxonomy" id="2885352"/>
    <lineage>
        <taxon>Bacteria</taxon>
        <taxon>Bacillati</taxon>
        <taxon>Bacillota</taxon>
        <taxon>Clostridia</taxon>
        <taxon>Lachnospirales</taxon>
        <taxon>Lachnospiraceae</taxon>
        <taxon>Hominiventricola</taxon>
    </lineage>
</organism>
<comment type="caution">
    <text evidence="3">The sequence shown here is derived from an EMBL/GenBank/DDBJ whole genome shotgun (WGS) entry which is preliminary data.</text>
</comment>
<dbReference type="SUPFAM" id="SSF51735">
    <property type="entry name" value="NAD(P)-binding Rossmann-fold domains"/>
    <property type="match status" value="1"/>
</dbReference>
<dbReference type="Proteomes" id="UP001198220">
    <property type="component" value="Unassembled WGS sequence"/>
</dbReference>
<sequence>MDRTDHFYASVGAWNREKEAFLATVTEGSAAGGKVFVENGTMQSRKGAFFTESRIRQLCGKGLQRIDGQEVFVQPLGKQAKLVICGAGHVATALIRMAKLLNFEIVVLEDRPLFAESARREGADQVFCGDYAELLRQMTGSRDHYFVCMTRGHRFDQECLLEIFKKSHAYIGMMGSKKRSFLMKKDLVEAGFAPELVESLHAPIGLSIGAQTPAEIALSVMSEIVKVRSEHAKETALDEQVLEELTKAPEDGEQKMLCTIIEKHGSAPRSAGTQMVVTSLGRVVGTIGGGCAEAEVIMACRKHFYKIREGVPHPACEKIRIRMTTDNAEEEGMVCGGTILVLLEETDDLS</sequence>
<evidence type="ECO:0000313" key="4">
    <source>
        <dbReference type="Proteomes" id="UP001198220"/>
    </source>
</evidence>
<proteinExistence type="predicted"/>
<dbReference type="InterPro" id="IPR027051">
    <property type="entry name" value="XdhC_Rossmann_dom"/>
</dbReference>
<dbReference type="Pfam" id="PF02625">
    <property type="entry name" value="XdhC_CoxI"/>
    <property type="match status" value="1"/>
</dbReference>
<gene>
    <name evidence="3" type="ORF">LKD36_03125</name>
</gene>
<dbReference type="PANTHER" id="PTHR30388">
    <property type="entry name" value="ALDEHYDE OXIDOREDUCTASE MOLYBDENUM COFACTOR ASSEMBLY PROTEIN"/>
    <property type="match status" value="1"/>
</dbReference>
<evidence type="ECO:0000259" key="1">
    <source>
        <dbReference type="Pfam" id="PF02625"/>
    </source>
</evidence>
<dbReference type="InterPro" id="IPR003777">
    <property type="entry name" value="XdhC_CoxI"/>
</dbReference>